<dbReference type="Pfam" id="PF00560">
    <property type="entry name" value="LRR_1"/>
    <property type="match status" value="9"/>
</dbReference>
<dbReference type="RefSeq" id="XP_039137240.1">
    <property type="nucleotide sequence ID" value="XM_039281306.1"/>
</dbReference>
<dbReference type="InterPro" id="IPR001611">
    <property type="entry name" value="Leu-rich_rpt"/>
</dbReference>
<dbReference type="InterPro" id="IPR003591">
    <property type="entry name" value="Leu-rich_rpt_typical-subtyp"/>
</dbReference>
<feature type="signal peptide" evidence="24">
    <location>
        <begin position="1"/>
        <end position="33"/>
    </location>
</feature>
<dbReference type="InterPro" id="IPR051716">
    <property type="entry name" value="Plant_RL_S/T_kinase"/>
</dbReference>
<evidence type="ECO:0000256" key="16">
    <source>
        <dbReference type="ARBA" id="ARBA00023136"/>
    </source>
</evidence>
<comment type="subcellular location">
    <subcellularLocation>
        <location evidence="1">Cell membrane</location>
        <topology evidence="1">Single-pass membrane protein</topology>
    </subcellularLocation>
    <subcellularLocation>
        <location evidence="2">Membrane</location>
        <topology evidence="2">Single-pass type I membrane protein</topology>
    </subcellularLocation>
</comment>
<dbReference type="InterPro" id="IPR000719">
    <property type="entry name" value="Prot_kinase_dom"/>
</dbReference>
<evidence type="ECO:0000256" key="7">
    <source>
        <dbReference type="ARBA" id="ARBA00022614"/>
    </source>
</evidence>
<evidence type="ECO:0000256" key="9">
    <source>
        <dbReference type="ARBA" id="ARBA00022692"/>
    </source>
</evidence>
<dbReference type="InterPro" id="IPR013210">
    <property type="entry name" value="LRR_N_plant-typ"/>
</dbReference>
<evidence type="ECO:0000256" key="20">
    <source>
        <dbReference type="ARBA" id="ARBA00048679"/>
    </source>
</evidence>
<dbReference type="SUPFAM" id="SSF52047">
    <property type="entry name" value="RNI-like"/>
    <property type="match status" value="1"/>
</dbReference>
<keyword evidence="7" id="KW-0433">Leucine-rich repeat</keyword>
<reference evidence="27" key="1">
    <citation type="submission" date="2025-08" db="UniProtKB">
        <authorList>
            <consortium name="RefSeq"/>
        </authorList>
    </citation>
    <scope>IDENTIFICATION</scope>
</reference>
<keyword evidence="17" id="KW-0675">Receptor</keyword>
<dbReference type="FunFam" id="3.80.10.10:FF:000691">
    <property type="entry name" value="Putative LRR receptor-like serine/threonine-protein kinase"/>
    <property type="match status" value="1"/>
</dbReference>
<keyword evidence="6" id="KW-0597">Phosphoprotein</keyword>
<dbReference type="InterPro" id="IPR032675">
    <property type="entry name" value="LRR_dom_sf"/>
</dbReference>
<dbReference type="AlphaFoldDB" id="A0AB40CES8"/>
<dbReference type="SMART" id="SM00369">
    <property type="entry name" value="LRR_TYP"/>
    <property type="match status" value="5"/>
</dbReference>
<keyword evidence="26" id="KW-1185">Reference proteome</keyword>
<dbReference type="PANTHER" id="PTHR48053">
    <property type="entry name" value="LEUCINE RICH REPEAT FAMILY PROTEIN, EXPRESSED"/>
    <property type="match status" value="1"/>
</dbReference>
<organism evidence="26 27">
    <name type="scientific">Dioscorea cayennensis subsp. rotundata</name>
    <name type="common">White Guinea yam</name>
    <name type="synonym">Dioscorea rotundata</name>
    <dbReference type="NCBI Taxonomy" id="55577"/>
    <lineage>
        <taxon>Eukaryota</taxon>
        <taxon>Viridiplantae</taxon>
        <taxon>Streptophyta</taxon>
        <taxon>Embryophyta</taxon>
        <taxon>Tracheophyta</taxon>
        <taxon>Spermatophyta</taxon>
        <taxon>Magnoliopsida</taxon>
        <taxon>Liliopsida</taxon>
        <taxon>Dioscoreales</taxon>
        <taxon>Dioscoreaceae</taxon>
        <taxon>Dioscorea</taxon>
    </lineage>
</organism>
<dbReference type="FunFam" id="3.80.10.10:FF:000041">
    <property type="entry name" value="LRR receptor-like serine/threonine-protein kinase ERECTA"/>
    <property type="match status" value="1"/>
</dbReference>
<dbReference type="InterPro" id="IPR008271">
    <property type="entry name" value="Ser/Thr_kinase_AS"/>
</dbReference>
<sequence length="1130" mass="124269">MSEAEEVLVVNFQFFSFLALLFLLSLLLSPASGDEKANLLQLKHFLQENNKYSHGRYSQWNSSNSSENSPCQWFGITCNDEQHVTGIDLSSSNISGGLFDGFHLFPELTHLNLSHNTIGGPIPPEINKCRALTYLNLSHNIISGELNLTGLTNLHTLDITLNRLEGSIASNFPALCQSLVILNISSNNFTGDIHGSFDECKKLQYLDVSSNHFTGDIWRGFAYLREFCVSENNLTGEISVETFGADCNLEVLDLSVNNLHGEFPESISNCSSLKSLNLRANGFTGVIPSRIGELSELQSLYLGSNRFDRDLPEQLLQCSNLIFLDLSNNSFGGDVQDLFGKLKSVRFLLLHGNSYLGGIEKSGVLQLGNIERLDLSYNNFSGELPAKLDEMKQLKFLVFAWNNFSGRIPPEYGNITGLQALDLSYNKLTGPIPPEIGRLESLLWLMLAGNRISGEIPPEIGNCKSLLWLNLADNEISGRIPPEISKIGRDPSATFEANRRNDGVTAGSGECLAMKRWIPATYQPFSFVYELMTAKTCRFIWDRIIKGFGLFPVCINSSSPVQTLEISGYIQLSRNNLSGEIPAEIGEITNISLLHLDGNNLTGHLPSEISRLPLFILNVSTNRLSGQIPPEIGSMQCLQMLDLAVNNFSGKFPSTLVHLTQLSSFNVSFNPLLSGSIPQEGQFPTFGNASFLGDPLLVFPSLRAPPPPTPVAGRRVTGRAVAFWVFLALTAVFILSGTITVIYCLGSELPIKTDPDPEGAFLSGSKRRSDADVSDSLTPSTSANDVKIFRLDKTAFSYADIVAATGNFSDKYVIGTGGSGTVYKGVLPDGRHVAVKKLNRIGEEGEREFRAEMEVLAGSVGPWFKLGSGWLHPNLVTLYGWCLKGLDRILIYEYMDGGSLEDMIPEWGKFGWERRVQVAVEVARALVFLHHECVPAVVHRDVKASNVLLDKHGRARVADFGLARVMSPGHSHVSTMVAGTVGYVAPEYGQTWQATTKGDVYSFGVLVMELAMGRRAVDERDECLIEWVRRFSKEGWWGLRAAVVPILREAMVMKIDEDVEGLAEMCALLRVGVRCVAESPLARPTMSEVLVMLNNISIGIDTRIDFCSFSSGLGLVQAQVLIKSFRLPDE</sequence>
<dbReference type="Proteomes" id="UP001515500">
    <property type="component" value="Chromosome 13"/>
</dbReference>
<dbReference type="PROSITE" id="PS00108">
    <property type="entry name" value="PROTEIN_KINASE_ST"/>
    <property type="match status" value="1"/>
</dbReference>
<dbReference type="PANTHER" id="PTHR48053:SF22">
    <property type="entry name" value="MDIS1-INTERACTING RECEPTOR LIKE KINASE 2-LIKE"/>
    <property type="match status" value="1"/>
</dbReference>
<keyword evidence="15 23" id="KW-1133">Transmembrane helix</keyword>
<evidence type="ECO:0000256" key="10">
    <source>
        <dbReference type="ARBA" id="ARBA00022729"/>
    </source>
</evidence>
<dbReference type="InterPro" id="IPR017441">
    <property type="entry name" value="Protein_kinase_ATP_BS"/>
</dbReference>
<comment type="catalytic activity">
    <reaction evidence="19">
        <text>L-threonyl-[protein] + ATP = O-phospho-L-threonyl-[protein] + ADP + H(+)</text>
        <dbReference type="Rhea" id="RHEA:46608"/>
        <dbReference type="Rhea" id="RHEA-COMP:11060"/>
        <dbReference type="Rhea" id="RHEA-COMP:11605"/>
        <dbReference type="ChEBI" id="CHEBI:15378"/>
        <dbReference type="ChEBI" id="CHEBI:30013"/>
        <dbReference type="ChEBI" id="CHEBI:30616"/>
        <dbReference type="ChEBI" id="CHEBI:61977"/>
        <dbReference type="ChEBI" id="CHEBI:456216"/>
        <dbReference type="EC" id="2.7.11.1"/>
    </reaction>
</comment>
<keyword evidence="8" id="KW-0808">Transferase</keyword>
<dbReference type="GO" id="GO:0005886">
    <property type="term" value="C:plasma membrane"/>
    <property type="evidence" value="ECO:0007669"/>
    <property type="project" value="UniProtKB-SubCell"/>
</dbReference>
<evidence type="ECO:0000256" key="6">
    <source>
        <dbReference type="ARBA" id="ARBA00022553"/>
    </source>
</evidence>
<evidence type="ECO:0000313" key="27">
    <source>
        <dbReference type="RefSeq" id="XP_039137240.1"/>
    </source>
</evidence>
<dbReference type="Gene3D" id="1.10.510.10">
    <property type="entry name" value="Transferase(Phosphotransferase) domain 1"/>
    <property type="match status" value="1"/>
</dbReference>
<keyword evidence="18" id="KW-0325">Glycoprotein</keyword>
<dbReference type="GO" id="GO:0005524">
    <property type="term" value="F:ATP binding"/>
    <property type="evidence" value="ECO:0007669"/>
    <property type="project" value="UniProtKB-UniRule"/>
</dbReference>
<evidence type="ECO:0000256" key="23">
    <source>
        <dbReference type="SAM" id="Phobius"/>
    </source>
</evidence>
<dbReference type="SMART" id="SM00220">
    <property type="entry name" value="S_TKc"/>
    <property type="match status" value="1"/>
</dbReference>
<evidence type="ECO:0000259" key="25">
    <source>
        <dbReference type="PROSITE" id="PS50011"/>
    </source>
</evidence>
<comment type="similarity">
    <text evidence="3">Belongs to the protein kinase superfamily. Ser/Thr protein kinase family.</text>
</comment>
<dbReference type="InterPro" id="IPR011009">
    <property type="entry name" value="Kinase-like_dom_sf"/>
</dbReference>
<protein>
    <recommendedName>
        <fullName evidence="4">non-specific serine/threonine protein kinase</fullName>
        <ecNumber evidence="4">2.7.11.1</ecNumber>
    </recommendedName>
</protein>
<feature type="domain" description="Protein kinase" evidence="25">
    <location>
        <begin position="808"/>
        <end position="1098"/>
    </location>
</feature>
<evidence type="ECO:0000256" key="15">
    <source>
        <dbReference type="ARBA" id="ARBA00022989"/>
    </source>
</evidence>
<feature type="binding site" evidence="21">
    <location>
        <position position="837"/>
    </location>
    <ligand>
        <name>ATP</name>
        <dbReference type="ChEBI" id="CHEBI:30616"/>
    </ligand>
</feature>
<feature type="region of interest" description="Disordered" evidence="22">
    <location>
        <begin position="760"/>
        <end position="780"/>
    </location>
</feature>
<dbReference type="GeneID" id="120274771"/>
<evidence type="ECO:0000256" key="18">
    <source>
        <dbReference type="ARBA" id="ARBA00023180"/>
    </source>
</evidence>
<dbReference type="FunFam" id="3.30.200.20:FF:000309">
    <property type="entry name" value="Leucine-rich repeat receptor protein kinase MSP1"/>
    <property type="match status" value="1"/>
</dbReference>
<evidence type="ECO:0000256" key="21">
    <source>
        <dbReference type="PROSITE-ProRule" id="PRU10141"/>
    </source>
</evidence>
<keyword evidence="16 23" id="KW-0472">Membrane</keyword>
<evidence type="ECO:0000256" key="2">
    <source>
        <dbReference type="ARBA" id="ARBA00004479"/>
    </source>
</evidence>
<gene>
    <name evidence="27" type="primary">LOC120274771</name>
</gene>
<accession>A0AB40CES8</accession>
<feature type="chain" id="PRO_5044216144" description="non-specific serine/threonine protein kinase" evidence="24">
    <location>
        <begin position="34"/>
        <end position="1130"/>
    </location>
</feature>
<evidence type="ECO:0000256" key="22">
    <source>
        <dbReference type="SAM" id="MobiDB-lite"/>
    </source>
</evidence>
<keyword evidence="12 21" id="KW-0547">Nucleotide-binding</keyword>
<dbReference type="Pfam" id="PF00069">
    <property type="entry name" value="Pkinase"/>
    <property type="match status" value="1"/>
</dbReference>
<keyword evidence="14 21" id="KW-0067">ATP-binding</keyword>
<evidence type="ECO:0000256" key="11">
    <source>
        <dbReference type="ARBA" id="ARBA00022737"/>
    </source>
</evidence>
<feature type="transmembrane region" description="Helical" evidence="23">
    <location>
        <begin position="721"/>
        <end position="745"/>
    </location>
</feature>
<dbReference type="EC" id="2.7.11.1" evidence="4"/>
<proteinExistence type="inferred from homology"/>
<evidence type="ECO:0000256" key="13">
    <source>
        <dbReference type="ARBA" id="ARBA00022777"/>
    </source>
</evidence>
<dbReference type="Gene3D" id="3.30.200.20">
    <property type="entry name" value="Phosphorylase Kinase, domain 1"/>
    <property type="match status" value="1"/>
</dbReference>
<dbReference type="Gene3D" id="3.80.10.10">
    <property type="entry name" value="Ribonuclease Inhibitor"/>
    <property type="match status" value="5"/>
</dbReference>
<dbReference type="GO" id="GO:0004674">
    <property type="term" value="F:protein serine/threonine kinase activity"/>
    <property type="evidence" value="ECO:0007669"/>
    <property type="project" value="UniProtKB-KW"/>
</dbReference>
<evidence type="ECO:0000256" key="5">
    <source>
        <dbReference type="ARBA" id="ARBA00022527"/>
    </source>
</evidence>
<evidence type="ECO:0000256" key="3">
    <source>
        <dbReference type="ARBA" id="ARBA00008684"/>
    </source>
</evidence>
<dbReference type="FunFam" id="1.10.510.10:FF:000309">
    <property type="entry name" value="Leucine-rich repeat receptor-like protein kinase"/>
    <property type="match status" value="1"/>
</dbReference>
<evidence type="ECO:0000313" key="26">
    <source>
        <dbReference type="Proteomes" id="UP001515500"/>
    </source>
</evidence>
<keyword evidence="11" id="KW-0677">Repeat</keyword>
<dbReference type="PROSITE" id="PS00107">
    <property type="entry name" value="PROTEIN_KINASE_ATP"/>
    <property type="match status" value="1"/>
</dbReference>
<dbReference type="SUPFAM" id="SSF52058">
    <property type="entry name" value="L domain-like"/>
    <property type="match status" value="1"/>
</dbReference>
<evidence type="ECO:0000256" key="24">
    <source>
        <dbReference type="SAM" id="SignalP"/>
    </source>
</evidence>
<dbReference type="Pfam" id="PF13855">
    <property type="entry name" value="LRR_8"/>
    <property type="match status" value="1"/>
</dbReference>
<evidence type="ECO:0000256" key="1">
    <source>
        <dbReference type="ARBA" id="ARBA00004162"/>
    </source>
</evidence>
<evidence type="ECO:0000256" key="4">
    <source>
        <dbReference type="ARBA" id="ARBA00012513"/>
    </source>
</evidence>
<evidence type="ECO:0000256" key="12">
    <source>
        <dbReference type="ARBA" id="ARBA00022741"/>
    </source>
</evidence>
<evidence type="ECO:0000256" key="14">
    <source>
        <dbReference type="ARBA" id="ARBA00022840"/>
    </source>
</evidence>
<dbReference type="PROSITE" id="PS51450">
    <property type="entry name" value="LRR"/>
    <property type="match status" value="1"/>
</dbReference>
<keyword evidence="5" id="KW-0723">Serine/threonine-protein kinase</keyword>
<name>A0AB40CES8_DIOCR</name>
<dbReference type="SUPFAM" id="SSF56112">
    <property type="entry name" value="Protein kinase-like (PK-like)"/>
    <property type="match status" value="1"/>
</dbReference>
<keyword evidence="9 23" id="KW-0812">Transmembrane</keyword>
<keyword evidence="10 24" id="KW-0732">Signal</keyword>
<dbReference type="CDD" id="cd14066">
    <property type="entry name" value="STKc_IRAK"/>
    <property type="match status" value="1"/>
</dbReference>
<evidence type="ECO:0000256" key="17">
    <source>
        <dbReference type="ARBA" id="ARBA00023170"/>
    </source>
</evidence>
<dbReference type="PROSITE" id="PS50011">
    <property type="entry name" value="PROTEIN_KINASE_DOM"/>
    <property type="match status" value="1"/>
</dbReference>
<evidence type="ECO:0000256" key="19">
    <source>
        <dbReference type="ARBA" id="ARBA00047899"/>
    </source>
</evidence>
<evidence type="ECO:0000256" key="8">
    <source>
        <dbReference type="ARBA" id="ARBA00022679"/>
    </source>
</evidence>
<comment type="catalytic activity">
    <reaction evidence="20">
        <text>L-seryl-[protein] + ATP = O-phospho-L-seryl-[protein] + ADP + H(+)</text>
        <dbReference type="Rhea" id="RHEA:17989"/>
        <dbReference type="Rhea" id="RHEA-COMP:9863"/>
        <dbReference type="Rhea" id="RHEA-COMP:11604"/>
        <dbReference type="ChEBI" id="CHEBI:15378"/>
        <dbReference type="ChEBI" id="CHEBI:29999"/>
        <dbReference type="ChEBI" id="CHEBI:30616"/>
        <dbReference type="ChEBI" id="CHEBI:83421"/>
        <dbReference type="ChEBI" id="CHEBI:456216"/>
        <dbReference type="EC" id="2.7.11.1"/>
    </reaction>
</comment>
<dbReference type="Pfam" id="PF08263">
    <property type="entry name" value="LRRNT_2"/>
    <property type="match status" value="1"/>
</dbReference>
<keyword evidence="13" id="KW-0418">Kinase</keyword>